<dbReference type="InterPro" id="IPR035595">
    <property type="entry name" value="UDP_glycos_trans_CS"/>
</dbReference>
<dbReference type="SUPFAM" id="SSF53756">
    <property type="entry name" value="UDP-Glycosyltransferase/glycogen phosphorylase"/>
    <property type="match status" value="1"/>
</dbReference>
<evidence type="ECO:0000313" key="5">
    <source>
        <dbReference type="EMBL" id="BAV35236.1"/>
    </source>
</evidence>
<dbReference type="GO" id="GO:0080044">
    <property type="term" value="F:quercetin 7-O-glucosyltransferase activity"/>
    <property type="evidence" value="ECO:0007669"/>
    <property type="project" value="TreeGrafter"/>
</dbReference>
<dbReference type="EC" id="2.4.1.-" evidence="4"/>
<dbReference type="PANTHER" id="PTHR11926">
    <property type="entry name" value="GLUCOSYL/GLUCURONOSYL TRANSFERASES"/>
    <property type="match status" value="1"/>
</dbReference>
<dbReference type="PANTHER" id="PTHR11926:SF1534">
    <property type="entry name" value="GLYCOSYLTRANSFERASE"/>
    <property type="match status" value="1"/>
</dbReference>
<accession>A0A1B4XK98</accession>
<organism evidence="5">
    <name type="scientific">Ipomoea batatas</name>
    <name type="common">Sweet potato</name>
    <name type="synonym">Convolvulus batatas</name>
    <dbReference type="NCBI Taxonomy" id="4120"/>
    <lineage>
        <taxon>Eukaryota</taxon>
        <taxon>Viridiplantae</taxon>
        <taxon>Streptophyta</taxon>
        <taxon>Embryophyta</taxon>
        <taxon>Tracheophyta</taxon>
        <taxon>Spermatophyta</taxon>
        <taxon>Magnoliopsida</taxon>
        <taxon>eudicotyledons</taxon>
        <taxon>Gunneridae</taxon>
        <taxon>Pentapetalae</taxon>
        <taxon>asterids</taxon>
        <taxon>lamiids</taxon>
        <taxon>Solanales</taxon>
        <taxon>Convolvulaceae</taxon>
        <taxon>Ipomoeeae</taxon>
        <taxon>Ipomoea</taxon>
    </lineage>
</organism>
<dbReference type="AlphaFoldDB" id="A0A1B4XK98"/>
<comment type="similarity">
    <text evidence="1 3">Belongs to the UDP-glycosyltransferase family.</text>
</comment>
<dbReference type="FunFam" id="3.40.50.2000:FF:000019">
    <property type="entry name" value="Glycosyltransferase"/>
    <property type="match status" value="1"/>
</dbReference>
<gene>
    <name evidence="5" type="primary">IbGT2</name>
</gene>
<protein>
    <recommendedName>
        <fullName evidence="4">Glycosyltransferase</fullName>
        <ecNumber evidence="4">2.4.1.-</ecNumber>
    </recommendedName>
</protein>
<dbReference type="EMBL" id="AB909371">
    <property type="protein sequence ID" value="BAV35236.1"/>
    <property type="molecule type" value="mRNA"/>
</dbReference>
<name>A0A1B4XK98_IPOBA</name>
<dbReference type="InterPro" id="IPR002213">
    <property type="entry name" value="UDP_glucos_trans"/>
</dbReference>
<evidence type="ECO:0000256" key="3">
    <source>
        <dbReference type="RuleBase" id="RU003718"/>
    </source>
</evidence>
<dbReference type="Gene3D" id="3.40.50.2000">
    <property type="entry name" value="Glycogen Phosphorylase B"/>
    <property type="match status" value="2"/>
</dbReference>
<dbReference type="GO" id="GO:0080043">
    <property type="term" value="F:quercetin 3-O-glucosyltransferase activity"/>
    <property type="evidence" value="ECO:0007669"/>
    <property type="project" value="TreeGrafter"/>
</dbReference>
<proteinExistence type="evidence at transcript level"/>
<evidence type="ECO:0000256" key="4">
    <source>
        <dbReference type="RuleBase" id="RU362057"/>
    </source>
</evidence>
<reference evidence="5" key="1">
    <citation type="submission" date="2014-02" db="EMBL/GenBank/DDBJ databases">
        <title>Characterization of wound-inducible cinnamate glucosyltransferases in sweet potato.</title>
        <authorList>
            <person name="Kobayashi Y."/>
            <person name="Nozue M."/>
            <person name="Shimosaka S."/>
            <person name="Taguchi G."/>
        </authorList>
    </citation>
    <scope>NUCLEOTIDE SEQUENCE</scope>
</reference>
<evidence type="ECO:0000256" key="1">
    <source>
        <dbReference type="ARBA" id="ARBA00009995"/>
    </source>
</evidence>
<dbReference type="CDD" id="cd03784">
    <property type="entry name" value="GT1_Gtf-like"/>
    <property type="match status" value="1"/>
</dbReference>
<dbReference type="Pfam" id="PF00201">
    <property type="entry name" value="UDPGT"/>
    <property type="match status" value="1"/>
</dbReference>
<evidence type="ECO:0000256" key="2">
    <source>
        <dbReference type="ARBA" id="ARBA00022679"/>
    </source>
</evidence>
<keyword evidence="3" id="KW-0328">Glycosyltransferase</keyword>
<sequence length="463" mass="51454">MNKHHHFMIFSLPAQGHINPTLQLAKNLARAGARVTFTTTTVGLSRMRNRPTVDGLFFESFTDGYDGGDTSSKTTTPDDYMAKFKQAVPGNLARLLDTCSSQGHPVTFLVYTIMLPWVADVARAVHVPSAFLVIQCTAALAIYHHFFNPNNGVHKDGVIDINDPSFSLKLPGLPLLSNKEIPSFLIPSDHLNSLMTGTLRDHMEVLEKDPNPLVLINTFEALEEKQLKIFPNMNIIPIGPLVPSAFSDGNDATDTSFGCDMFGKSKDYISWLDSKAERSVVYVSFGSIAEISREQKEEVLEALMGSSRPFLWVIRSWESEGEEAKAMKDKGVEERGLVVPWCTQTEVLFHKSIGCFLTHCGWNSTLESLVASMPIVACPHFSDQFTNAKLVEEVWGTGLWARANEKKVVEREEIKRCLEIVMGGGERGEEIRKNANKWASLAVEAMKEGGSSNRNLKKFLEDI</sequence>
<keyword evidence="2 3" id="KW-0808">Transferase</keyword>
<dbReference type="PROSITE" id="PS00375">
    <property type="entry name" value="UDPGT"/>
    <property type="match status" value="1"/>
</dbReference>